<feature type="transmembrane region" description="Helical" evidence="1">
    <location>
        <begin position="75"/>
        <end position="97"/>
    </location>
</feature>
<proteinExistence type="predicted"/>
<sequence length="179" mass="19015">MRDIASRALRGASRGLPACGIARACRVSSSAAWRAVRCPAGCAVRCCPMGTLCAGCVVLCAARGRSGICLFCRDALRGVVLCGGGGAAVVLSCLLVYCLRLPALRVMLCYLLLLSYCLHVLPSVSPTVCHPSSVRRSLVSAAPRSLCVSSDTYHYSSFHNYLMITVTYNLSDNGIYPMQ</sequence>
<dbReference type="Proteomes" id="UP000827302">
    <property type="component" value="Segment"/>
</dbReference>
<organism evidence="2 3">
    <name type="scientific">Kosakonia virus Kc261</name>
    <dbReference type="NCBI Taxonomy" id="2797326"/>
    <lineage>
        <taxon>Viruses</taxon>
        <taxon>Duplodnaviria</taxon>
        <taxon>Heunggongvirae</taxon>
        <taxon>Uroviricota</taxon>
        <taxon>Caudoviricetes</taxon>
        <taxon>Autographivirales</taxon>
        <taxon>Autoscriptoviridae</taxon>
        <taxon>Stentvirinae</taxon>
        <taxon>Bonnellvirus</taxon>
        <taxon>Bonnellvirus Kc261</taxon>
    </lineage>
</organism>
<protein>
    <submittedName>
        <fullName evidence="2">Uncharacterized protein</fullName>
    </submittedName>
</protein>
<keyword evidence="1" id="KW-0472">Membrane</keyword>
<accession>A0AAE7P3R0</accession>
<name>A0AAE7P3R0_9CAUD</name>
<evidence type="ECO:0000256" key="1">
    <source>
        <dbReference type="SAM" id="Phobius"/>
    </source>
</evidence>
<evidence type="ECO:0000313" key="2">
    <source>
        <dbReference type="EMBL" id="QQM15444.1"/>
    </source>
</evidence>
<dbReference type="EMBL" id="MW250275">
    <property type="protein sequence ID" value="QQM15444.1"/>
    <property type="molecule type" value="Genomic_DNA"/>
</dbReference>
<evidence type="ECO:0000313" key="3">
    <source>
        <dbReference type="Proteomes" id="UP000827302"/>
    </source>
</evidence>
<keyword evidence="1" id="KW-1133">Transmembrane helix</keyword>
<keyword evidence="1" id="KW-0812">Transmembrane</keyword>
<reference evidence="3" key="1">
    <citation type="journal article" date="2021" name="Viruses">
        <title>Novel Viruses That Lyse Plant and Human Strains of Kosakonia cowanii.</title>
        <authorList>
            <person name="Petrzik K."/>
            <person name="Brazdova S."/>
            <person name="Krawczyk K."/>
        </authorList>
    </citation>
    <scope>NUCLEOTIDE SEQUENCE [LARGE SCALE GENOMIC DNA]</scope>
</reference>
<keyword evidence="3" id="KW-1185">Reference proteome</keyword>